<name>A0ABV5K560_9ACTN</name>
<evidence type="ECO:0000256" key="2">
    <source>
        <dbReference type="ARBA" id="ARBA00022670"/>
    </source>
</evidence>
<dbReference type="Gene3D" id="3.30.1380.10">
    <property type="match status" value="1"/>
</dbReference>
<comment type="catalytic activity">
    <reaction evidence="1">
        <text>D-alanyl-D-alanine + H2O = 2 D-alanine</text>
        <dbReference type="Rhea" id="RHEA:20661"/>
        <dbReference type="ChEBI" id="CHEBI:15377"/>
        <dbReference type="ChEBI" id="CHEBI:57416"/>
        <dbReference type="ChEBI" id="CHEBI:57822"/>
        <dbReference type="EC" id="3.4.13.22"/>
    </reaction>
</comment>
<keyword evidence="8" id="KW-0961">Cell wall biogenesis/degradation</keyword>
<accession>A0ABV5K560</accession>
<dbReference type="PANTHER" id="PTHR43126:SF2">
    <property type="entry name" value="D-ALANYL-D-ALANINE DIPEPTIDASE"/>
    <property type="match status" value="1"/>
</dbReference>
<keyword evidence="3" id="KW-0479">Metal-binding</keyword>
<evidence type="ECO:0000256" key="7">
    <source>
        <dbReference type="ARBA" id="ARBA00023049"/>
    </source>
</evidence>
<dbReference type="PANTHER" id="PTHR43126">
    <property type="entry name" value="D-ALANYL-D-ALANINE DIPEPTIDASE"/>
    <property type="match status" value="1"/>
</dbReference>
<dbReference type="InterPro" id="IPR000755">
    <property type="entry name" value="A_A_dipeptidase"/>
</dbReference>
<keyword evidence="2" id="KW-0645">Protease</keyword>
<dbReference type="RefSeq" id="WP_140010908.1">
    <property type="nucleotide sequence ID" value="NZ_JBHMDG010000002.1"/>
</dbReference>
<protein>
    <submittedName>
        <fullName evidence="9">M15 family metallopeptidase</fullName>
    </submittedName>
</protein>
<evidence type="ECO:0000256" key="1">
    <source>
        <dbReference type="ARBA" id="ARBA00001362"/>
    </source>
</evidence>
<keyword evidence="10" id="KW-1185">Reference proteome</keyword>
<keyword evidence="7" id="KW-0482">Metalloprotease</keyword>
<reference evidence="9 10" key="1">
    <citation type="submission" date="2024-09" db="EMBL/GenBank/DDBJ databases">
        <authorList>
            <person name="Sun Q."/>
            <person name="Mori K."/>
        </authorList>
    </citation>
    <scope>NUCLEOTIDE SEQUENCE [LARGE SCALE GENOMIC DNA]</scope>
    <source>
        <strain evidence="9 10">JCM 9626</strain>
    </source>
</reference>
<organism evidence="9 10">
    <name type="scientific">Nocardioides plantarum</name>
    <dbReference type="NCBI Taxonomy" id="29299"/>
    <lineage>
        <taxon>Bacteria</taxon>
        <taxon>Bacillati</taxon>
        <taxon>Actinomycetota</taxon>
        <taxon>Actinomycetes</taxon>
        <taxon>Propionibacteriales</taxon>
        <taxon>Nocardioidaceae</taxon>
        <taxon>Nocardioides</taxon>
    </lineage>
</organism>
<dbReference type="Proteomes" id="UP001589750">
    <property type="component" value="Unassembled WGS sequence"/>
</dbReference>
<gene>
    <name evidence="9" type="ORF">ACFFRI_02380</name>
</gene>
<evidence type="ECO:0000313" key="9">
    <source>
        <dbReference type="EMBL" id="MFB9311877.1"/>
    </source>
</evidence>
<keyword evidence="4" id="KW-0378">Hydrolase</keyword>
<sequence length="212" mass="23206">MTWDDVVLMSDPAVVSIPVADSDAALVDTDGLIAFTGETTDARHLRQPVLDRLVDAAAALPDDLVLALNEGWRPPALQRFYFERYAARLRTERPGLTEVEAHRLASRFVSPPEIAPHTAGAAVDVLLTTNDGQVLDLGCPIDASPEASDGRCYTHHPGIGHEARLLRLELHRAMSGAGLINYPTEWWHWSWGDRYWAHATKAPHAVLGPVAV</sequence>
<evidence type="ECO:0000256" key="3">
    <source>
        <dbReference type="ARBA" id="ARBA00022723"/>
    </source>
</evidence>
<proteinExistence type="predicted"/>
<evidence type="ECO:0000256" key="4">
    <source>
        <dbReference type="ARBA" id="ARBA00022801"/>
    </source>
</evidence>
<keyword evidence="6" id="KW-0224">Dipeptidase</keyword>
<keyword evidence="5" id="KW-0862">Zinc</keyword>
<dbReference type="InterPro" id="IPR009045">
    <property type="entry name" value="Zn_M74/Hedgehog-like"/>
</dbReference>
<evidence type="ECO:0000313" key="10">
    <source>
        <dbReference type="Proteomes" id="UP001589750"/>
    </source>
</evidence>
<evidence type="ECO:0000256" key="5">
    <source>
        <dbReference type="ARBA" id="ARBA00022833"/>
    </source>
</evidence>
<dbReference type="EMBL" id="JBHMDG010000002">
    <property type="protein sequence ID" value="MFB9311877.1"/>
    <property type="molecule type" value="Genomic_DNA"/>
</dbReference>
<evidence type="ECO:0000256" key="8">
    <source>
        <dbReference type="ARBA" id="ARBA00023316"/>
    </source>
</evidence>
<comment type="caution">
    <text evidence="9">The sequence shown here is derived from an EMBL/GenBank/DDBJ whole genome shotgun (WGS) entry which is preliminary data.</text>
</comment>
<dbReference type="Pfam" id="PF01427">
    <property type="entry name" value="Peptidase_M15"/>
    <property type="match status" value="1"/>
</dbReference>
<dbReference type="SUPFAM" id="SSF55166">
    <property type="entry name" value="Hedgehog/DD-peptidase"/>
    <property type="match status" value="1"/>
</dbReference>
<evidence type="ECO:0000256" key="6">
    <source>
        <dbReference type="ARBA" id="ARBA00022997"/>
    </source>
</evidence>